<dbReference type="OrthoDB" id="408152at2759"/>
<dbReference type="InterPro" id="IPR027417">
    <property type="entry name" value="P-loop_NTPase"/>
</dbReference>
<keyword evidence="1" id="KW-0812">Transmembrane</keyword>
<keyword evidence="3" id="KW-1185">Reference proteome</keyword>
<protein>
    <recommendedName>
        <fullName evidence="4">Sulfotransferase domain-containing protein</fullName>
    </recommendedName>
</protein>
<keyword evidence="1" id="KW-1133">Transmembrane helix</keyword>
<dbReference type="Pfam" id="PF17784">
    <property type="entry name" value="Sulfotransfer_4"/>
    <property type="match status" value="2"/>
</dbReference>
<dbReference type="InterPro" id="IPR040632">
    <property type="entry name" value="Sulfotransfer_4"/>
</dbReference>
<dbReference type="Gene3D" id="3.40.50.300">
    <property type="entry name" value="P-loop containing nucleotide triphosphate hydrolases"/>
    <property type="match status" value="1"/>
</dbReference>
<dbReference type="AlphaFoldDB" id="A0A1Q9DVL1"/>
<evidence type="ECO:0000313" key="2">
    <source>
        <dbReference type="EMBL" id="OLP99181.1"/>
    </source>
</evidence>
<accession>A0A1Q9DVL1</accession>
<feature type="transmembrane region" description="Helical" evidence="1">
    <location>
        <begin position="527"/>
        <end position="547"/>
    </location>
</feature>
<organism evidence="2 3">
    <name type="scientific">Symbiodinium microadriaticum</name>
    <name type="common">Dinoflagellate</name>
    <name type="synonym">Zooxanthella microadriatica</name>
    <dbReference type="NCBI Taxonomy" id="2951"/>
    <lineage>
        <taxon>Eukaryota</taxon>
        <taxon>Sar</taxon>
        <taxon>Alveolata</taxon>
        <taxon>Dinophyceae</taxon>
        <taxon>Suessiales</taxon>
        <taxon>Symbiodiniaceae</taxon>
        <taxon>Symbiodinium</taxon>
    </lineage>
</organism>
<sequence>MGTCHVSPPSEVLGRERLRSYASMLAREAILSPCNPECECHKAELKQRSLLEALEGGWFRKKDGKPVGELVEGRLIWNRIWGFDEAYLSIYEDDSRTLSMYMQGSRFIGRVSFEAQATIERSLSWRPFRSLLSFRYRARASARWGLAPSGRDEEGSWRKETLKMFSFATLCYALLFGGMIKQAMADAGVPCSQTVVIGAERAEACGCTSDMWIDQDAAKAAGASFVWAVDLFGRVAGKRAAAQVLLHGRGGSCDIEGLGALSGGCGGLDEDDISDIAGSKLRAVLRRHGLFLDCALSTGVAWRSCEYVERLDDVGMASFARVLFLLNLVDGSDGGLSQLHVIGAGMPRTGTTSLRAALHKLGFRAFHMQDVMEHILRSEFNATVDAPFNHFVDQLVQRFPLAKVILTVRDTEDWAQSMAKFNFFMEATRQRPFNWVEPFRSLELLAQRLPRKIKMKPRVIRHIWEFEHEYLARVQADWVRQVQEVVPPEKLLVFNVSDGWEPLCKFLGMPVPFGEFPNLNHGTKAQVWGYLLHFVCWTWPAYPLLLFRHAVKCMCRACQRKGHKQS</sequence>
<dbReference type="Proteomes" id="UP000186817">
    <property type="component" value="Unassembled WGS sequence"/>
</dbReference>
<keyword evidence="1" id="KW-0472">Membrane</keyword>
<reference evidence="2 3" key="1">
    <citation type="submission" date="2016-02" db="EMBL/GenBank/DDBJ databases">
        <title>Genome analysis of coral dinoflagellate symbionts highlights evolutionary adaptations to a symbiotic lifestyle.</title>
        <authorList>
            <person name="Aranda M."/>
            <person name="Li Y."/>
            <person name="Liew Y.J."/>
            <person name="Baumgarten S."/>
            <person name="Simakov O."/>
            <person name="Wilson M."/>
            <person name="Piel J."/>
            <person name="Ashoor H."/>
            <person name="Bougouffa S."/>
            <person name="Bajic V.B."/>
            <person name="Ryu T."/>
            <person name="Ravasi T."/>
            <person name="Bayer T."/>
            <person name="Micklem G."/>
            <person name="Kim H."/>
            <person name="Bhak J."/>
            <person name="Lajeunesse T.C."/>
            <person name="Voolstra C.R."/>
        </authorList>
    </citation>
    <scope>NUCLEOTIDE SEQUENCE [LARGE SCALE GENOMIC DNA]</scope>
    <source>
        <strain evidence="2 3">CCMP2467</strain>
    </source>
</reference>
<evidence type="ECO:0008006" key="4">
    <source>
        <dbReference type="Google" id="ProtNLM"/>
    </source>
</evidence>
<dbReference type="PANTHER" id="PTHR36978">
    <property type="entry name" value="P-LOOP CONTAINING NUCLEOTIDE TRIPHOSPHATE HYDROLASE"/>
    <property type="match status" value="1"/>
</dbReference>
<dbReference type="PANTHER" id="PTHR36978:SF4">
    <property type="entry name" value="P-LOOP CONTAINING NUCLEOSIDE TRIPHOSPHATE HYDROLASE PROTEIN"/>
    <property type="match status" value="1"/>
</dbReference>
<dbReference type="SUPFAM" id="SSF52540">
    <property type="entry name" value="P-loop containing nucleoside triphosphate hydrolases"/>
    <property type="match status" value="1"/>
</dbReference>
<evidence type="ECO:0000256" key="1">
    <source>
        <dbReference type="SAM" id="Phobius"/>
    </source>
</evidence>
<gene>
    <name evidence="2" type="ORF">AK812_SmicGene18292</name>
</gene>
<dbReference type="EMBL" id="LSRX01000371">
    <property type="protein sequence ID" value="OLP99181.1"/>
    <property type="molecule type" value="Genomic_DNA"/>
</dbReference>
<name>A0A1Q9DVL1_SYMMI</name>
<evidence type="ECO:0000313" key="3">
    <source>
        <dbReference type="Proteomes" id="UP000186817"/>
    </source>
</evidence>
<comment type="caution">
    <text evidence="2">The sequence shown here is derived from an EMBL/GenBank/DDBJ whole genome shotgun (WGS) entry which is preliminary data.</text>
</comment>
<proteinExistence type="predicted"/>